<dbReference type="InterPro" id="IPR029068">
    <property type="entry name" value="Glyas_Bleomycin-R_OHBP_Dase"/>
</dbReference>
<evidence type="ECO:0000259" key="1">
    <source>
        <dbReference type="PROSITE" id="PS51819"/>
    </source>
</evidence>
<dbReference type="Pfam" id="PF00903">
    <property type="entry name" value="Glyoxalase"/>
    <property type="match status" value="1"/>
</dbReference>
<feature type="domain" description="VOC" evidence="1">
    <location>
        <begin position="34"/>
        <end position="181"/>
    </location>
</feature>
<keyword evidence="3" id="KW-1185">Reference proteome</keyword>
<organism evidence="2 3">
    <name type="scientific">Roseiterribacter gracilis</name>
    <dbReference type="NCBI Taxonomy" id="2812848"/>
    <lineage>
        <taxon>Bacteria</taxon>
        <taxon>Pseudomonadati</taxon>
        <taxon>Pseudomonadota</taxon>
        <taxon>Alphaproteobacteria</taxon>
        <taxon>Rhodospirillales</taxon>
        <taxon>Roseiterribacteraceae</taxon>
        <taxon>Roseiterribacter</taxon>
    </lineage>
</organism>
<dbReference type="InterPro" id="IPR037523">
    <property type="entry name" value="VOC_core"/>
</dbReference>
<evidence type="ECO:0000313" key="2">
    <source>
        <dbReference type="EMBL" id="GIL41863.1"/>
    </source>
</evidence>
<dbReference type="PROSITE" id="PS51819">
    <property type="entry name" value="VOC"/>
    <property type="match status" value="1"/>
</dbReference>
<sequence length="190" mass="19633">MLALAGCTGAAEFGSSGASSRPAQADAGPAGTIVLRRVMQISRDLDASIAFYRDALGLTVLERRDLSSPELARGLGADPAAKITSVVLGTAHARIDGGELHGAVLTLVKIDDPKLGRMTHPRGGKGAMGESVLSFRVTDLAAVESKLRAAKATITAVRREGGQQQLTVMDPDGTRILLYAVAQGAEDKAS</sequence>
<dbReference type="Proteomes" id="UP000681075">
    <property type="component" value="Unassembled WGS sequence"/>
</dbReference>
<dbReference type="Gene3D" id="3.10.180.10">
    <property type="entry name" value="2,3-Dihydroxybiphenyl 1,2-Dioxygenase, domain 1"/>
    <property type="match status" value="1"/>
</dbReference>
<protein>
    <recommendedName>
        <fullName evidence="1">VOC domain-containing protein</fullName>
    </recommendedName>
</protein>
<dbReference type="EMBL" id="BOPV01000001">
    <property type="protein sequence ID" value="GIL41863.1"/>
    <property type="molecule type" value="Genomic_DNA"/>
</dbReference>
<comment type="caution">
    <text evidence="2">The sequence shown here is derived from an EMBL/GenBank/DDBJ whole genome shotgun (WGS) entry which is preliminary data.</text>
</comment>
<reference evidence="2" key="1">
    <citation type="submission" date="2021-02" db="EMBL/GenBank/DDBJ databases">
        <title>Genome sequence of Rhodospirillales sp. strain TMPK1 isolated from soil.</title>
        <authorList>
            <person name="Nakai R."/>
            <person name="Kusada H."/>
            <person name="Tamaki H."/>
        </authorList>
    </citation>
    <scope>NUCLEOTIDE SEQUENCE</scope>
    <source>
        <strain evidence="2">TMPK1</strain>
    </source>
</reference>
<name>A0A8S8XEP9_9PROT</name>
<dbReference type="SUPFAM" id="SSF54593">
    <property type="entry name" value="Glyoxalase/Bleomycin resistance protein/Dihydroxybiphenyl dioxygenase"/>
    <property type="match status" value="1"/>
</dbReference>
<dbReference type="AlphaFoldDB" id="A0A8S8XEP9"/>
<proteinExistence type="predicted"/>
<dbReference type="CDD" id="cd06587">
    <property type="entry name" value="VOC"/>
    <property type="match status" value="1"/>
</dbReference>
<accession>A0A8S8XEP9</accession>
<evidence type="ECO:0000313" key="3">
    <source>
        <dbReference type="Proteomes" id="UP000681075"/>
    </source>
</evidence>
<gene>
    <name evidence="2" type="ORF">TMPK1_41000</name>
</gene>
<dbReference type="InterPro" id="IPR004360">
    <property type="entry name" value="Glyas_Fos-R_dOase_dom"/>
</dbReference>